<keyword evidence="1" id="KW-0233">DNA recombination</keyword>
<gene>
    <name evidence="4" type="ORF">LTRI10_LOCUS21170</name>
</gene>
<keyword evidence="1" id="KW-0378">Hydrolase</keyword>
<evidence type="ECO:0000259" key="2">
    <source>
        <dbReference type="Pfam" id="PF05970"/>
    </source>
</evidence>
<dbReference type="SUPFAM" id="SSF52540">
    <property type="entry name" value="P-loop containing nucleoside triphosphate hydrolases"/>
    <property type="match status" value="2"/>
</dbReference>
<comment type="cofactor">
    <cofactor evidence="1">
        <name>Mg(2+)</name>
        <dbReference type="ChEBI" id="CHEBI:18420"/>
    </cofactor>
</comment>
<keyword evidence="1" id="KW-0227">DNA damage</keyword>
<proteinExistence type="inferred from homology"/>
<dbReference type="GO" id="GO:0016787">
    <property type="term" value="F:hydrolase activity"/>
    <property type="evidence" value="ECO:0007669"/>
    <property type="project" value="UniProtKB-KW"/>
</dbReference>
<dbReference type="InterPro" id="IPR010285">
    <property type="entry name" value="DNA_helicase_pif1-like_DEAD"/>
</dbReference>
<dbReference type="GO" id="GO:0006281">
    <property type="term" value="P:DNA repair"/>
    <property type="evidence" value="ECO:0007669"/>
    <property type="project" value="UniProtKB-KW"/>
</dbReference>
<feature type="domain" description="DNA helicase Pif1-like 2B" evidence="3">
    <location>
        <begin position="391"/>
        <end position="437"/>
    </location>
</feature>
<feature type="domain" description="DNA helicase Pif1-like DEAD-box helicase" evidence="2">
    <location>
        <begin position="72"/>
        <end position="292"/>
    </location>
</feature>
<dbReference type="CDD" id="cd18809">
    <property type="entry name" value="SF1_C_RecD"/>
    <property type="match status" value="1"/>
</dbReference>
<dbReference type="Proteomes" id="UP001497516">
    <property type="component" value="Chromosome 3"/>
</dbReference>
<dbReference type="GO" id="GO:0006310">
    <property type="term" value="P:DNA recombination"/>
    <property type="evidence" value="ECO:0007669"/>
    <property type="project" value="UniProtKB-KW"/>
</dbReference>
<dbReference type="Pfam" id="PF21530">
    <property type="entry name" value="Pif1_2B_dom"/>
    <property type="match status" value="1"/>
</dbReference>
<keyword evidence="1" id="KW-0234">DNA repair</keyword>
<dbReference type="InterPro" id="IPR027417">
    <property type="entry name" value="P-loop_NTPase"/>
</dbReference>
<dbReference type="GO" id="GO:0043139">
    <property type="term" value="F:5'-3' DNA helicase activity"/>
    <property type="evidence" value="ECO:0007669"/>
    <property type="project" value="UniProtKB-EC"/>
</dbReference>
<keyword evidence="1" id="KW-0067">ATP-binding</keyword>
<comment type="similarity">
    <text evidence="1">Belongs to the helicase family.</text>
</comment>
<name>A0AAV2E165_9ROSI</name>
<keyword evidence="1" id="KW-0347">Helicase</keyword>
<keyword evidence="5" id="KW-1185">Reference proteome</keyword>
<evidence type="ECO:0000313" key="4">
    <source>
        <dbReference type="EMBL" id="CAL1379666.1"/>
    </source>
</evidence>
<dbReference type="PANTHER" id="PTHR10492">
    <property type="match status" value="1"/>
</dbReference>
<evidence type="ECO:0000256" key="1">
    <source>
        <dbReference type="RuleBase" id="RU363044"/>
    </source>
</evidence>
<dbReference type="GO" id="GO:0000723">
    <property type="term" value="P:telomere maintenance"/>
    <property type="evidence" value="ECO:0007669"/>
    <property type="project" value="InterPro"/>
</dbReference>
<accession>A0AAV2E165</accession>
<evidence type="ECO:0000313" key="5">
    <source>
        <dbReference type="Proteomes" id="UP001497516"/>
    </source>
</evidence>
<dbReference type="Gene3D" id="3.40.50.300">
    <property type="entry name" value="P-loop containing nucleotide triphosphate hydrolases"/>
    <property type="match status" value="2"/>
</dbReference>
<protein>
    <recommendedName>
        <fullName evidence="1">ATP-dependent DNA helicase</fullName>
        <ecNumber evidence="1">5.6.2.3</ecNumber>
    </recommendedName>
</protein>
<dbReference type="AlphaFoldDB" id="A0AAV2E165"/>
<comment type="catalytic activity">
    <reaction evidence="1">
        <text>ATP + H2O = ADP + phosphate + H(+)</text>
        <dbReference type="Rhea" id="RHEA:13065"/>
        <dbReference type="ChEBI" id="CHEBI:15377"/>
        <dbReference type="ChEBI" id="CHEBI:15378"/>
        <dbReference type="ChEBI" id="CHEBI:30616"/>
        <dbReference type="ChEBI" id="CHEBI:43474"/>
        <dbReference type="ChEBI" id="CHEBI:456216"/>
        <dbReference type="EC" id="5.6.2.3"/>
    </reaction>
</comment>
<sequence>MPNLILSDVDLKDLCLLEIDKLLQQHWKTLADFPGLPIPSGHNASLENRMIAEELDYDIEQCETHFQKLYPKLNHQRKLAFDEILLSVNENQGRSFFVDGFGGTGKTFLWQLLCLKLRSEKKIVLCAASSGIAALLMQGGRTAHSRFHIPIDANSTATCYIQQGTELAELIQQTSLIIWDEATMAHKHSIEALDRSLRDILSIKYPNNDDVPFGGVTVVFGGDFRQTLPIIDKGTRSQIVASSLKYSYLWGTLTVLKLKENMRLARSNCTSEEAQQISQFSKWLLEIGDGLESDIFGESDICIPLELGVPRILDPIEDIVNSTYPNLKASASDNTYLVGRAILAPHHNMVSAINSYVLQMFPGEEVSYYSSDSIEVDPGNEYITESDYSVEFLNTLKIGNFPEHALKLKIGCPVILLRNMDQSTGLCNGTRMIIKKLGTWFIEVEILMGTHVGSTVFLRRVTLTTYYKSLNFTLIRRQYPIALCFAMTINKSQGQTLQHVGLCLQKQVFAHGQLYVALSRVTTKHGVKILSLDDQGEERHTMQNIVYREILD</sequence>
<dbReference type="EC" id="5.6.2.3" evidence="1"/>
<organism evidence="4 5">
    <name type="scientific">Linum trigynum</name>
    <dbReference type="NCBI Taxonomy" id="586398"/>
    <lineage>
        <taxon>Eukaryota</taxon>
        <taxon>Viridiplantae</taxon>
        <taxon>Streptophyta</taxon>
        <taxon>Embryophyta</taxon>
        <taxon>Tracheophyta</taxon>
        <taxon>Spermatophyta</taxon>
        <taxon>Magnoliopsida</taxon>
        <taxon>eudicotyledons</taxon>
        <taxon>Gunneridae</taxon>
        <taxon>Pentapetalae</taxon>
        <taxon>rosids</taxon>
        <taxon>fabids</taxon>
        <taxon>Malpighiales</taxon>
        <taxon>Linaceae</taxon>
        <taxon>Linum</taxon>
    </lineage>
</organism>
<dbReference type="GO" id="GO:0005524">
    <property type="term" value="F:ATP binding"/>
    <property type="evidence" value="ECO:0007669"/>
    <property type="project" value="UniProtKB-KW"/>
</dbReference>
<keyword evidence="1" id="KW-0547">Nucleotide-binding</keyword>
<dbReference type="InterPro" id="IPR049163">
    <property type="entry name" value="Pif1-like_2B_dom"/>
</dbReference>
<dbReference type="EMBL" id="OZ034816">
    <property type="protein sequence ID" value="CAL1379666.1"/>
    <property type="molecule type" value="Genomic_DNA"/>
</dbReference>
<reference evidence="4 5" key="1">
    <citation type="submission" date="2024-04" db="EMBL/GenBank/DDBJ databases">
        <authorList>
            <person name="Fracassetti M."/>
        </authorList>
    </citation>
    <scope>NUCLEOTIDE SEQUENCE [LARGE SCALE GENOMIC DNA]</scope>
</reference>
<dbReference type="PANTHER" id="PTHR10492:SF57">
    <property type="entry name" value="ATP-DEPENDENT DNA HELICASE"/>
    <property type="match status" value="1"/>
</dbReference>
<evidence type="ECO:0000259" key="3">
    <source>
        <dbReference type="Pfam" id="PF21530"/>
    </source>
</evidence>
<dbReference type="Pfam" id="PF05970">
    <property type="entry name" value="PIF1"/>
    <property type="match status" value="1"/>
</dbReference>